<dbReference type="EMBL" id="RHHQ01000008">
    <property type="protein sequence ID" value="RNB89848.1"/>
    <property type="molecule type" value="Genomic_DNA"/>
</dbReference>
<dbReference type="Pfam" id="PF02653">
    <property type="entry name" value="BPD_transp_2"/>
    <property type="match status" value="1"/>
</dbReference>
<gene>
    <name evidence="6" type="ORF">EDM56_11870</name>
</gene>
<dbReference type="PANTHER" id="PTHR32196">
    <property type="entry name" value="ABC TRANSPORTER PERMEASE PROTEIN YPHD-RELATED-RELATED"/>
    <property type="match status" value="1"/>
</dbReference>
<reference evidence="6 7" key="1">
    <citation type="submission" date="2018-10" db="EMBL/GenBank/DDBJ databases">
        <title>Phylogenomics of Brevibacillus.</title>
        <authorList>
            <person name="Dunlap C."/>
        </authorList>
    </citation>
    <scope>NUCLEOTIDE SEQUENCE [LARGE SCALE GENOMIC DNA]</scope>
    <source>
        <strain evidence="6 7">JCM 15716</strain>
    </source>
</reference>
<evidence type="ECO:0000313" key="7">
    <source>
        <dbReference type="Proteomes" id="UP000271031"/>
    </source>
</evidence>
<dbReference type="AlphaFoldDB" id="A0A3M8DP20"/>
<keyword evidence="4" id="KW-1133">Transmembrane helix</keyword>
<name>A0A3M8DP20_9BACL</name>
<accession>A0A3M8DP20</accession>
<dbReference type="Proteomes" id="UP000271031">
    <property type="component" value="Unassembled WGS sequence"/>
</dbReference>
<evidence type="ECO:0000256" key="1">
    <source>
        <dbReference type="ARBA" id="ARBA00004651"/>
    </source>
</evidence>
<dbReference type="OrthoDB" id="9784538at2"/>
<keyword evidence="2" id="KW-1003">Cell membrane</keyword>
<keyword evidence="3" id="KW-0812">Transmembrane</keyword>
<proteinExistence type="predicted"/>
<dbReference type="GO" id="GO:0022857">
    <property type="term" value="F:transmembrane transporter activity"/>
    <property type="evidence" value="ECO:0007669"/>
    <property type="project" value="InterPro"/>
</dbReference>
<comment type="subcellular location">
    <subcellularLocation>
        <location evidence="1">Cell membrane</location>
        <topology evidence="1">Multi-pass membrane protein</topology>
    </subcellularLocation>
</comment>
<evidence type="ECO:0000256" key="2">
    <source>
        <dbReference type="ARBA" id="ARBA00022475"/>
    </source>
</evidence>
<keyword evidence="5" id="KW-0472">Membrane</keyword>
<evidence type="ECO:0000256" key="3">
    <source>
        <dbReference type="ARBA" id="ARBA00022692"/>
    </source>
</evidence>
<dbReference type="GO" id="GO:0005886">
    <property type="term" value="C:plasma membrane"/>
    <property type="evidence" value="ECO:0007669"/>
    <property type="project" value="UniProtKB-SubCell"/>
</dbReference>
<evidence type="ECO:0000256" key="4">
    <source>
        <dbReference type="ARBA" id="ARBA00022989"/>
    </source>
</evidence>
<dbReference type="RefSeq" id="WP_122918102.1">
    <property type="nucleotide sequence ID" value="NZ_RHHQ01000008.1"/>
</dbReference>
<protein>
    <submittedName>
        <fullName evidence="6">ABC transporter permease</fullName>
    </submittedName>
</protein>
<dbReference type="InterPro" id="IPR001851">
    <property type="entry name" value="ABC_transp_permease"/>
</dbReference>
<evidence type="ECO:0000313" key="6">
    <source>
        <dbReference type="EMBL" id="RNB89848.1"/>
    </source>
</evidence>
<keyword evidence="7" id="KW-1185">Reference proteome</keyword>
<dbReference type="PANTHER" id="PTHR32196:SF72">
    <property type="entry name" value="RIBOSE IMPORT PERMEASE PROTEIN RBSC"/>
    <property type="match status" value="1"/>
</dbReference>
<comment type="caution">
    <text evidence="6">The sequence shown here is derived from an EMBL/GenBank/DDBJ whole genome shotgun (WGS) entry which is preliminary data.</text>
</comment>
<organism evidence="6 7">
    <name type="scientific">Brevibacillus fluminis</name>
    <dbReference type="NCBI Taxonomy" id="511487"/>
    <lineage>
        <taxon>Bacteria</taxon>
        <taxon>Bacillati</taxon>
        <taxon>Bacillota</taxon>
        <taxon>Bacilli</taxon>
        <taxon>Bacillales</taxon>
        <taxon>Paenibacillaceae</taxon>
        <taxon>Brevibacillus</taxon>
    </lineage>
</organism>
<sequence length="330" mass="34930">MEHIREASTAAKKTAPSFDFGKFLRKYNLFLLLAVFIAIGSALSPKFFSVQNFLNLLQQSAVVGIISIGMTFVIIVAGIDLSVGSVLALAGMVTALAIPYTGVFVAILLGILAGVAMGFINGWVTTKLKVPAFIATMAMMVAARGLALLFTDGKPVYNLPPAMRFFGQNLFDRIPVSGIVWIVLTILAVLVLRYTTFGRKLYAIGGNPQSAHLSGIEVNRYITYTYVICGALSALAGIVLASWLTVGQPTAGKSIELDAIAAVVLGGTSLFGGVGGVGGTFVGVLLMSIITNIFNLLGLSSYYQSIFMGVIIVLALVLNRFVISKQTKKS</sequence>
<dbReference type="CDD" id="cd06579">
    <property type="entry name" value="TM_PBP1_transp_AraH_like"/>
    <property type="match status" value="1"/>
</dbReference>
<evidence type="ECO:0000256" key="5">
    <source>
        <dbReference type="ARBA" id="ARBA00023136"/>
    </source>
</evidence>